<proteinExistence type="predicted"/>
<name>A0A2G6MQP2_9BACT</name>
<dbReference type="Proteomes" id="UP000231203">
    <property type="component" value="Unassembled WGS sequence"/>
</dbReference>
<dbReference type="EMBL" id="PDTI01000045">
    <property type="protein sequence ID" value="PIE62413.1"/>
    <property type="molecule type" value="Genomic_DNA"/>
</dbReference>
<accession>A0A2G6MQP2</accession>
<evidence type="ECO:0000313" key="1">
    <source>
        <dbReference type="EMBL" id="PIE62413.1"/>
    </source>
</evidence>
<reference evidence="1 2" key="1">
    <citation type="submission" date="2017-10" db="EMBL/GenBank/DDBJ databases">
        <title>Novel microbial diversity and functional potential in the marine mammal oral microbiome.</title>
        <authorList>
            <person name="Dudek N.K."/>
            <person name="Sun C.L."/>
            <person name="Burstein D."/>
            <person name="Kantor R.S."/>
            <person name="Aliaga Goltsman D.S."/>
            <person name="Bik E.M."/>
            <person name="Thomas B.C."/>
            <person name="Banfield J.F."/>
            <person name="Relman D.A."/>
        </authorList>
    </citation>
    <scope>NUCLEOTIDE SEQUENCE [LARGE SCALE GENOMIC DNA]</scope>
    <source>
        <strain evidence="1">DOLJORAL78_47_202</strain>
    </source>
</reference>
<comment type="caution">
    <text evidence="1">The sequence shown here is derived from an EMBL/GenBank/DDBJ whole genome shotgun (WGS) entry which is preliminary data.</text>
</comment>
<evidence type="ECO:0008006" key="3">
    <source>
        <dbReference type="Google" id="ProtNLM"/>
    </source>
</evidence>
<organism evidence="1 2">
    <name type="scientific">Desulfobacter postgatei</name>
    <dbReference type="NCBI Taxonomy" id="2293"/>
    <lineage>
        <taxon>Bacteria</taxon>
        <taxon>Pseudomonadati</taxon>
        <taxon>Thermodesulfobacteriota</taxon>
        <taxon>Desulfobacteria</taxon>
        <taxon>Desulfobacterales</taxon>
        <taxon>Desulfobacteraceae</taxon>
        <taxon>Desulfobacter</taxon>
    </lineage>
</organism>
<gene>
    <name evidence="1" type="ORF">CSA25_05220</name>
</gene>
<evidence type="ECO:0000313" key="2">
    <source>
        <dbReference type="Proteomes" id="UP000231203"/>
    </source>
</evidence>
<sequence>MRFTKFFIIILTGLLTFVFTVPVFANSYTHAVHVFKKARAVQAFFDNCYGYAVFPTVGKGGIIVGGAYGKGRVYQGDLITGTATITKITVGFQLGGQAFSEIIFFEDKRAYDEFTKGSYEFDASISAVVVTAGLQAKAGSDGGTAGASAGPATGVQAEIGYYKGMAVFIHAKGGLMCEAAIGGQKFDVVLFN</sequence>
<protein>
    <recommendedName>
        <fullName evidence="3">Ysc84 actin-binding domain-containing protein</fullName>
    </recommendedName>
</protein>
<dbReference type="AlphaFoldDB" id="A0A2G6MQP2"/>